<sequence>MEGGGSNRPLAWRYMNQPSASKGLATYENSSGHLAGRYNHPQPNEQYRAAQKAVEDAVKAATEKFKEARQQRLGETSSFTNYGDPFSGLSAFQDPFAPRDGSEQPRRQADHDLETDSIVEPRARARRHGSDFSDGQSSFSRASGHSLFW</sequence>
<organism evidence="3 4">
    <name type="scientific">Lophiotrema nucula</name>
    <dbReference type="NCBI Taxonomy" id="690887"/>
    <lineage>
        <taxon>Eukaryota</taxon>
        <taxon>Fungi</taxon>
        <taxon>Dikarya</taxon>
        <taxon>Ascomycota</taxon>
        <taxon>Pezizomycotina</taxon>
        <taxon>Dothideomycetes</taxon>
        <taxon>Pleosporomycetidae</taxon>
        <taxon>Pleosporales</taxon>
        <taxon>Lophiotremataceae</taxon>
        <taxon>Lophiotrema</taxon>
    </lineage>
</organism>
<evidence type="ECO:0000256" key="1">
    <source>
        <dbReference type="SAM" id="Coils"/>
    </source>
</evidence>
<keyword evidence="4" id="KW-1185">Reference proteome</keyword>
<feature type="compositionally biased region" description="Basic and acidic residues" evidence="2">
    <location>
        <begin position="100"/>
        <end position="131"/>
    </location>
</feature>
<dbReference type="Proteomes" id="UP000799770">
    <property type="component" value="Unassembled WGS sequence"/>
</dbReference>
<accession>A0A6A5ZA95</accession>
<keyword evidence="1" id="KW-0175">Coiled coil</keyword>
<gene>
    <name evidence="3" type="ORF">BDV96DRAFT_645757</name>
</gene>
<dbReference type="EMBL" id="ML977321">
    <property type="protein sequence ID" value="KAF2116439.1"/>
    <property type="molecule type" value="Genomic_DNA"/>
</dbReference>
<name>A0A6A5ZA95_9PLEO</name>
<evidence type="ECO:0000313" key="4">
    <source>
        <dbReference type="Proteomes" id="UP000799770"/>
    </source>
</evidence>
<reference evidence="3" key="1">
    <citation type="journal article" date="2020" name="Stud. Mycol.">
        <title>101 Dothideomycetes genomes: a test case for predicting lifestyles and emergence of pathogens.</title>
        <authorList>
            <person name="Haridas S."/>
            <person name="Albert R."/>
            <person name="Binder M."/>
            <person name="Bloem J."/>
            <person name="Labutti K."/>
            <person name="Salamov A."/>
            <person name="Andreopoulos B."/>
            <person name="Baker S."/>
            <person name="Barry K."/>
            <person name="Bills G."/>
            <person name="Bluhm B."/>
            <person name="Cannon C."/>
            <person name="Castanera R."/>
            <person name="Culley D."/>
            <person name="Daum C."/>
            <person name="Ezra D."/>
            <person name="Gonzalez J."/>
            <person name="Henrissat B."/>
            <person name="Kuo A."/>
            <person name="Liang C."/>
            <person name="Lipzen A."/>
            <person name="Lutzoni F."/>
            <person name="Magnuson J."/>
            <person name="Mondo S."/>
            <person name="Nolan M."/>
            <person name="Ohm R."/>
            <person name="Pangilinan J."/>
            <person name="Park H.-J."/>
            <person name="Ramirez L."/>
            <person name="Alfaro M."/>
            <person name="Sun H."/>
            <person name="Tritt A."/>
            <person name="Yoshinaga Y."/>
            <person name="Zwiers L.-H."/>
            <person name="Turgeon B."/>
            <person name="Goodwin S."/>
            <person name="Spatafora J."/>
            <person name="Crous P."/>
            <person name="Grigoriev I."/>
        </authorList>
    </citation>
    <scope>NUCLEOTIDE SEQUENCE</scope>
    <source>
        <strain evidence="3">CBS 627.86</strain>
    </source>
</reference>
<feature type="region of interest" description="Disordered" evidence="2">
    <location>
        <begin position="87"/>
        <end position="149"/>
    </location>
</feature>
<protein>
    <submittedName>
        <fullName evidence="3">Uncharacterized protein</fullName>
    </submittedName>
</protein>
<evidence type="ECO:0000313" key="3">
    <source>
        <dbReference type="EMBL" id="KAF2116439.1"/>
    </source>
</evidence>
<proteinExistence type="predicted"/>
<dbReference type="AlphaFoldDB" id="A0A6A5ZA95"/>
<feature type="coiled-coil region" evidence="1">
    <location>
        <begin position="44"/>
        <end position="71"/>
    </location>
</feature>
<evidence type="ECO:0000256" key="2">
    <source>
        <dbReference type="SAM" id="MobiDB-lite"/>
    </source>
</evidence>